<keyword evidence="2" id="KW-1185">Reference proteome</keyword>
<evidence type="ECO:0000313" key="2">
    <source>
        <dbReference type="Proteomes" id="UP000886520"/>
    </source>
</evidence>
<dbReference type="OrthoDB" id="1917606at2759"/>
<accession>A0A9D4V9R1</accession>
<gene>
    <name evidence="1" type="ORF">GOP47_0002214</name>
</gene>
<dbReference type="Proteomes" id="UP000886520">
    <property type="component" value="Chromosome 2"/>
</dbReference>
<dbReference type="EMBL" id="JABFUD020000003">
    <property type="protein sequence ID" value="KAI5082471.1"/>
    <property type="molecule type" value="Genomic_DNA"/>
</dbReference>
<proteinExistence type="predicted"/>
<organism evidence="1 2">
    <name type="scientific">Adiantum capillus-veneris</name>
    <name type="common">Maidenhair fern</name>
    <dbReference type="NCBI Taxonomy" id="13818"/>
    <lineage>
        <taxon>Eukaryota</taxon>
        <taxon>Viridiplantae</taxon>
        <taxon>Streptophyta</taxon>
        <taxon>Embryophyta</taxon>
        <taxon>Tracheophyta</taxon>
        <taxon>Polypodiopsida</taxon>
        <taxon>Polypodiidae</taxon>
        <taxon>Polypodiales</taxon>
        <taxon>Pteridineae</taxon>
        <taxon>Pteridaceae</taxon>
        <taxon>Vittarioideae</taxon>
        <taxon>Adiantum</taxon>
    </lineage>
</organism>
<reference evidence="1" key="1">
    <citation type="submission" date="2021-01" db="EMBL/GenBank/DDBJ databases">
        <title>Adiantum capillus-veneris genome.</title>
        <authorList>
            <person name="Fang Y."/>
            <person name="Liao Q."/>
        </authorList>
    </citation>
    <scope>NUCLEOTIDE SEQUENCE</scope>
    <source>
        <strain evidence="1">H3</strain>
        <tissue evidence="1">Leaf</tissue>
    </source>
</reference>
<protein>
    <submittedName>
        <fullName evidence="1">Uncharacterized protein</fullName>
    </submittedName>
</protein>
<dbReference type="AlphaFoldDB" id="A0A9D4V9R1"/>
<evidence type="ECO:0000313" key="1">
    <source>
        <dbReference type="EMBL" id="KAI5082471.1"/>
    </source>
</evidence>
<name>A0A9D4V9R1_ADICA</name>
<comment type="caution">
    <text evidence="1">The sequence shown here is derived from an EMBL/GenBank/DDBJ whole genome shotgun (WGS) entry which is preliminary data.</text>
</comment>
<sequence length="275" mass="30726">MASIAALAMATAGSNAFLELPDPSKVISLGLANLVSHERRQDVIPFHCNLAPSFGKLKNAGAIKEMDEQLKVIIAGTTRIMSKLVQEAKDRNQSIEWSAVVATMTQNPLLEPFEDLIERNDKLIKTDMNYFKFDGSADHTIVREVETWFVNLIGDEDVLNDTKIDIHTLAQIVAESGARVTDLGTLFYKKSFVESEVLDIGVLRYPDIDNPYFKVYRIKLTAWSDCERVLFVQNDSNGITGVFTCRKYKPRASVIESMSSQVKKKAVEEAEALFA</sequence>